<dbReference type="Proteomes" id="UP000664203">
    <property type="component" value="Unassembled WGS sequence"/>
</dbReference>
<dbReference type="EMBL" id="CAJPDR010000044">
    <property type="protein sequence ID" value="CAF9910678.1"/>
    <property type="molecule type" value="Genomic_DNA"/>
</dbReference>
<sequence>MDTDTNIRTLFTSAKNQRKELESFPEPTSSVYQENLQAAITSLEECRKIADRMSLFSPNETEDDISSGDLQYLLIDYYLADLILKDNASDRKRGMRRAQEAYERYLSVLDTYSMLNTKDRKLYERFLEGRDDFSLMSTTDPATRRDTKIARYRKENELKLKLEFLGKVPMELQGDDAALREIVLAEIQLCVHHTFHSLDVIGQELKILALMPTTPPPETKDRAADYRERNGQRGDDYSDRLDPSLSQLLNKGKAGPILSKDGKPLKPFTLLNSRQTLRDGVFKPDHSLPTMTIDEYLAEEKRRGGIVEGGGEQSGRPSEPDEDNLDKADMETMKAREWDEFTESNPKGSGNTLNRG</sequence>
<dbReference type="GO" id="GO:0035303">
    <property type="term" value="P:regulation of dephosphorylation"/>
    <property type="evidence" value="ECO:0007669"/>
    <property type="project" value="TreeGrafter"/>
</dbReference>
<organism evidence="2 3">
    <name type="scientific">Alectoria fallacina</name>
    <dbReference type="NCBI Taxonomy" id="1903189"/>
    <lineage>
        <taxon>Eukaryota</taxon>
        <taxon>Fungi</taxon>
        <taxon>Dikarya</taxon>
        <taxon>Ascomycota</taxon>
        <taxon>Pezizomycotina</taxon>
        <taxon>Lecanoromycetes</taxon>
        <taxon>OSLEUM clade</taxon>
        <taxon>Lecanoromycetidae</taxon>
        <taxon>Lecanorales</taxon>
        <taxon>Lecanorineae</taxon>
        <taxon>Parmeliaceae</taxon>
        <taxon>Alectoria</taxon>
    </lineage>
</organism>
<dbReference type="GO" id="GO:0009966">
    <property type="term" value="P:regulation of signal transduction"/>
    <property type="evidence" value="ECO:0007669"/>
    <property type="project" value="InterPro"/>
</dbReference>
<dbReference type="OrthoDB" id="10261753at2759"/>
<gene>
    <name evidence="2" type="ORF">ALECFALPRED_006793</name>
</gene>
<evidence type="ECO:0000256" key="1">
    <source>
        <dbReference type="SAM" id="MobiDB-lite"/>
    </source>
</evidence>
<dbReference type="GO" id="GO:0051721">
    <property type="term" value="F:protein phosphatase 2A binding"/>
    <property type="evidence" value="ECO:0007669"/>
    <property type="project" value="TreeGrafter"/>
</dbReference>
<dbReference type="Gene3D" id="1.25.40.540">
    <property type="entry name" value="TAP42-like family"/>
    <property type="match status" value="1"/>
</dbReference>
<comment type="caution">
    <text evidence="2">The sequence shown here is derived from an EMBL/GenBank/DDBJ whole genome shotgun (WGS) entry which is preliminary data.</text>
</comment>
<evidence type="ECO:0008006" key="4">
    <source>
        <dbReference type="Google" id="ProtNLM"/>
    </source>
</evidence>
<dbReference type="AlphaFoldDB" id="A0A8H3EUN6"/>
<evidence type="ECO:0000313" key="3">
    <source>
        <dbReference type="Proteomes" id="UP000664203"/>
    </source>
</evidence>
<dbReference type="Pfam" id="PF04177">
    <property type="entry name" value="TAP42"/>
    <property type="match status" value="1"/>
</dbReference>
<proteinExistence type="predicted"/>
<dbReference type="InterPro" id="IPR007304">
    <property type="entry name" value="TAP46-like"/>
</dbReference>
<keyword evidence="3" id="KW-1185">Reference proteome</keyword>
<protein>
    <recommendedName>
        <fullName evidence="4">TAP42-like protein</fullName>
    </recommendedName>
</protein>
<dbReference type="InterPro" id="IPR038511">
    <property type="entry name" value="TAP42/TAP46-like_sf"/>
</dbReference>
<accession>A0A8H3EUN6</accession>
<feature type="compositionally biased region" description="Basic and acidic residues" evidence="1">
    <location>
        <begin position="325"/>
        <end position="339"/>
    </location>
</feature>
<reference evidence="2" key="1">
    <citation type="submission" date="2021-03" db="EMBL/GenBank/DDBJ databases">
        <authorList>
            <person name="Tagirdzhanova G."/>
        </authorList>
    </citation>
    <scope>NUCLEOTIDE SEQUENCE</scope>
</reference>
<dbReference type="GO" id="GO:0005829">
    <property type="term" value="C:cytosol"/>
    <property type="evidence" value="ECO:0007669"/>
    <property type="project" value="TreeGrafter"/>
</dbReference>
<evidence type="ECO:0000313" key="2">
    <source>
        <dbReference type="EMBL" id="CAF9910678.1"/>
    </source>
</evidence>
<feature type="compositionally biased region" description="Polar residues" evidence="1">
    <location>
        <begin position="343"/>
        <end position="356"/>
    </location>
</feature>
<name>A0A8H3EUN6_9LECA</name>
<feature type="region of interest" description="Disordered" evidence="1">
    <location>
        <begin position="303"/>
        <end position="356"/>
    </location>
</feature>
<dbReference type="PANTHER" id="PTHR10933:SF9">
    <property type="entry name" value="IMMUNOGLOBULIN-BINDING PROTEIN 1"/>
    <property type="match status" value="1"/>
</dbReference>
<dbReference type="PANTHER" id="PTHR10933">
    <property type="entry name" value="IMMUNOGLOBULIN-BINDING PROTEIN 1"/>
    <property type="match status" value="1"/>
</dbReference>